<dbReference type="CDD" id="cd00427">
    <property type="entry name" value="Ribosomal_L29_HIP"/>
    <property type="match status" value="1"/>
</dbReference>
<dbReference type="EMBL" id="CAEZYU010000021">
    <property type="protein sequence ID" value="CAB4735652.1"/>
    <property type="molecule type" value="Genomic_DNA"/>
</dbReference>
<evidence type="ECO:0000256" key="2">
    <source>
        <dbReference type="ARBA" id="ARBA00022980"/>
    </source>
</evidence>
<proteinExistence type="inferred from homology"/>
<organism evidence="4">
    <name type="scientific">freshwater metagenome</name>
    <dbReference type="NCBI Taxonomy" id="449393"/>
    <lineage>
        <taxon>unclassified sequences</taxon>
        <taxon>metagenomes</taxon>
        <taxon>ecological metagenomes</taxon>
    </lineage>
</organism>
<protein>
    <submittedName>
        <fullName evidence="4">Unannotated protein</fullName>
    </submittedName>
</protein>
<reference evidence="4" key="1">
    <citation type="submission" date="2020-05" db="EMBL/GenBank/DDBJ databases">
        <authorList>
            <person name="Chiriac C."/>
            <person name="Salcher M."/>
            <person name="Ghai R."/>
            <person name="Kavagutti S V."/>
        </authorList>
    </citation>
    <scope>NUCLEOTIDE SEQUENCE</scope>
</reference>
<evidence type="ECO:0000256" key="1">
    <source>
        <dbReference type="ARBA" id="ARBA00009254"/>
    </source>
</evidence>
<keyword evidence="3" id="KW-0687">Ribonucleoprotein</keyword>
<keyword evidence="2" id="KW-0689">Ribosomal protein</keyword>
<dbReference type="EMBL" id="CAFBMG010000009">
    <property type="protein sequence ID" value="CAB4890495.1"/>
    <property type="molecule type" value="Genomic_DNA"/>
</dbReference>
<dbReference type="GO" id="GO:1990904">
    <property type="term" value="C:ribonucleoprotein complex"/>
    <property type="evidence" value="ECO:0007669"/>
    <property type="project" value="UniProtKB-KW"/>
</dbReference>
<accession>A0A6J6C2D2</accession>
<evidence type="ECO:0000313" key="4">
    <source>
        <dbReference type="EMBL" id="CAB4545205.1"/>
    </source>
</evidence>
<sequence length="75" mass="8370">MAKATSTARDLGDVELIERIAEEKDRLFKLRFQLATGQLENFSRMTQTKRDIARLFTELRAREIAAAEAAAGGEA</sequence>
<evidence type="ECO:0000313" key="6">
    <source>
        <dbReference type="EMBL" id="CAB4890495.1"/>
    </source>
</evidence>
<dbReference type="GO" id="GO:0003735">
    <property type="term" value="F:structural constituent of ribosome"/>
    <property type="evidence" value="ECO:0007669"/>
    <property type="project" value="InterPro"/>
</dbReference>
<dbReference type="AlphaFoldDB" id="A0A6J6C2D2"/>
<dbReference type="GO" id="GO:0005840">
    <property type="term" value="C:ribosome"/>
    <property type="evidence" value="ECO:0007669"/>
    <property type="project" value="UniProtKB-KW"/>
</dbReference>
<dbReference type="GO" id="GO:0006412">
    <property type="term" value="P:translation"/>
    <property type="evidence" value="ECO:0007669"/>
    <property type="project" value="InterPro"/>
</dbReference>
<evidence type="ECO:0000313" key="5">
    <source>
        <dbReference type="EMBL" id="CAB4735652.1"/>
    </source>
</evidence>
<dbReference type="NCBIfam" id="TIGR00012">
    <property type="entry name" value="L29"/>
    <property type="match status" value="1"/>
</dbReference>
<comment type="similarity">
    <text evidence="1">Belongs to the universal ribosomal protein uL29 family.</text>
</comment>
<dbReference type="Pfam" id="PF00831">
    <property type="entry name" value="Ribosomal_L29"/>
    <property type="match status" value="1"/>
</dbReference>
<dbReference type="SUPFAM" id="SSF46561">
    <property type="entry name" value="Ribosomal protein L29 (L29p)"/>
    <property type="match status" value="1"/>
</dbReference>
<gene>
    <name evidence="4" type="ORF">UFOPK1358_01271</name>
    <name evidence="5" type="ORF">UFOPK2766_00674</name>
    <name evidence="6" type="ORF">UFOPK3519_00216</name>
</gene>
<name>A0A6J6C2D2_9ZZZZ</name>
<evidence type="ECO:0000256" key="3">
    <source>
        <dbReference type="ARBA" id="ARBA00023274"/>
    </source>
</evidence>
<dbReference type="EMBL" id="CAEZSF010000128">
    <property type="protein sequence ID" value="CAB4545205.1"/>
    <property type="molecule type" value="Genomic_DNA"/>
</dbReference>
<dbReference type="InterPro" id="IPR001854">
    <property type="entry name" value="Ribosomal_uL29"/>
</dbReference>
<dbReference type="Gene3D" id="1.10.287.310">
    <property type="match status" value="1"/>
</dbReference>
<dbReference type="InterPro" id="IPR036049">
    <property type="entry name" value="Ribosomal_uL29_sf"/>
</dbReference>
<dbReference type="HAMAP" id="MF_00374">
    <property type="entry name" value="Ribosomal_uL29"/>
    <property type="match status" value="1"/>
</dbReference>